<protein>
    <recommendedName>
        <fullName evidence="4">Resolvase/invertase-type recombinase catalytic domain-containing protein</fullName>
    </recommendedName>
</protein>
<dbReference type="EMBL" id="SMKA01000133">
    <property type="protein sequence ID" value="TDC24809.1"/>
    <property type="molecule type" value="Genomic_DNA"/>
</dbReference>
<reference evidence="2 3" key="1">
    <citation type="submission" date="2019-03" db="EMBL/GenBank/DDBJ databases">
        <title>Draft genome sequences of novel Actinobacteria.</title>
        <authorList>
            <person name="Sahin N."/>
            <person name="Ay H."/>
            <person name="Saygin H."/>
        </authorList>
    </citation>
    <scope>NUCLEOTIDE SEQUENCE [LARGE SCALE GENOMIC DNA]</scope>
    <source>
        <strain evidence="2 3">JCM 30547</strain>
    </source>
</reference>
<accession>A0A4R4PRN7</accession>
<proteinExistence type="predicted"/>
<evidence type="ECO:0008006" key="4">
    <source>
        <dbReference type="Google" id="ProtNLM"/>
    </source>
</evidence>
<name>A0A4R4PRN7_9ACTN</name>
<dbReference type="Proteomes" id="UP000295075">
    <property type="component" value="Unassembled WGS sequence"/>
</dbReference>
<evidence type="ECO:0000256" key="1">
    <source>
        <dbReference type="SAM" id="MobiDB-lite"/>
    </source>
</evidence>
<dbReference type="AlphaFoldDB" id="A0A4R4PRN7"/>
<evidence type="ECO:0000313" key="3">
    <source>
        <dbReference type="Proteomes" id="UP000295075"/>
    </source>
</evidence>
<comment type="caution">
    <text evidence="2">The sequence shown here is derived from an EMBL/GenBank/DDBJ whole genome shotgun (WGS) entry which is preliminary data.</text>
</comment>
<organism evidence="2 3">
    <name type="scientific">Kribbella albertanoniae</name>
    <dbReference type="NCBI Taxonomy" id="1266829"/>
    <lineage>
        <taxon>Bacteria</taxon>
        <taxon>Bacillati</taxon>
        <taxon>Actinomycetota</taxon>
        <taxon>Actinomycetes</taxon>
        <taxon>Propionibacteriales</taxon>
        <taxon>Kribbellaceae</taxon>
        <taxon>Kribbella</taxon>
    </lineage>
</organism>
<sequence>MMISRPMPLALGYVHRRCSLRSFEIGTEQQLLAEAARAQGHTLGTVHVDDALTDPDGFAVLLEAASTEEHVSAVIVLNLDLLGDPDDPYSKFSRLNQRGILVLAADHPVVPPEPQSVPGVPVIQGCNPKRRRSRVN</sequence>
<keyword evidence="3" id="KW-1185">Reference proteome</keyword>
<dbReference type="RefSeq" id="WP_132410654.1">
    <property type="nucleotide sequence ID" value="NZ_SMKA01000133.1"/>
</dbReference>
<gene>
    <name evidence="2" type="ORF">E1261_25370</name>
</gene>
<dbReference type="OrthoDB" id="9837537at2"/>
<feature type="region of interest" description="Disordered" evidence="1">
    <location>
        <begin position="114"/>
        <end position="136"/>
    </location>
</feature>
<evidence type="ECO:0000313" key="2">
    <source>
        <dbReference type="EMBL" id="TDC24809.1"/>
    </source>
</evidence>